<accession>A0A1G9DUD6</accession>
<protein>
    <recommendedName>
        <fullName evidence="3">Thioredoxin domain-containing protein</fullName>
    </recommendedName>
</protein>
<dbReference type="EMBL" id="FNFP01000003">
    <property type="protein sequence ID" value="SDK67474.1"/>
    <property type="molecule type" value="Genomic_DNA"/>
</dbReference>
<sequence length="74" mass="8278">MARAEFSRLNLKGVPAFLIGDQVVVGLDKQRIEVLLNYIVISCGKCDGRMRLPKNKGKIRVTCPSCSYQFMIST</sequence>
<organism evidence="1 2">
    <name type="scientific">Natronincola ferrireducens</name>
    <dbReference type="NCBI Taxonomy" id="393762"/>
    <lineage>
        <taxon>Bacteria</taxon>
        <taxon>Bacillati</taxon>
        <taxon>Bacillota</taxon>
        <taxon>Clostridia</taxon>
        <taxon>Peptostreptococcales</taxon>
        <taxon>Natronincolaceae</taxon>
        <taxon>Natronincola</taxon>
    </lineage>
</organism>
<gene>
    <name evidence="1" type="ORF">SAMN05660472_01738</name>
</gene>
<evidence type="ECO:0000313" key="1">
    <source>
        <dbReference type="EMBL" id="SDK67474.1"/>
    </source>
</evidence>
<evidence type="ECO:0000313" key="2">
    <source>
        <dbReference type="Proteomes" id="UP000198718"/>
    </source>
</evidence>
<name>A0A1G9DUD6_9FIRM</name>
<reference evidence="1 2" key="1">
    <citation type="submission" date="2016-10" db="EMBL/GenBank/DDBJ databases">
        <authorList>
            <person name="de Groot N.N."/>
        </authorList>
    </citation>
    <scope>NUCLEOTIDE SEQUENCE [LARGE SCALE GENOMIC DNA]</scope>
    <source>
        <strain evidence="1 2">DSM 18346</strain>
    </source>
</reference>
<dbReference type="STRING" id="393762.SAMN05660472_01738"/>
<dbReference type="AlphaFoldDB" id="A0A1G9DUD6"/>
<proteinExistence type="predicted"/>
<keyword evidence="2" id="KW-1185">Reference proteome</keyword>
<evidence type="ECO:0008006" key="3">
    <source>
        <dbReference type="Google" id="ProtNLM"/>
    </source>
</evidence>
<dbReference type="Proteomes" id="UP000198718">
    <property type="component" value="Unassembled WGS sequence"/>
</dbReference>